<reference evidence="2 3" key="1">
    <citation type="submission" date="2020-04" db="EMBL/GenBank/DDBJ databases">
        <title>Rhizobium sp. S-51 isolated from soil.</title>
        <authorList>
            <person name="Dahal R.H."/>
        </authorList>
    </citation>
    <scope>NUCLEOTIDE SEQUENCE [LARGE SCALE GENOMIC DNA]</scope>
    <source>
        <strain evidence="2 3">S-51</strain>
    </source>
</reference>
<keyword evidence="3" id="KW-1185">Reference proteome</keyword>
<evidence type="ECO:0000256" key="1">
    <source>
        <dbReference type="SAM" id="MobiDB-lite"/>
    </source>
</evidence>
<dbReference type="RefSeq" id="WP_169591805.1">
    <property type="nucleotide sequence ID" value="NZ_JABBGK010000002.1"/>
</dbReference>
<evidence type="ECO:0000313" key="2">
    <source>
        <dbReference type="EMBL" id="NML75184.1"/>
    </source>
</evidence>
<proteinExistence type="predicted"/>
<dbReference type="EMBL" id="JABBGK010000002">
    <property type="protein sequence ID" value="NML75184.1"/>
    <property type="molecule type" value="Genomic_DNA"/>
</dbReference>
<protein>
    <submittedName>
        <fullName evidence="2">Uncharacterized protein</fullName>
    </submittedName>
</protein>
<evidence type="ECO:0000313" key="3">
    <source>
        <dbReference type="Proteomes" id="UP000541470"/>
    </source>
</evidence>
<feature type="region of interest" description="Disordered" evidence="1">
    <location>
        <begin position="1"/>
        <end position="26"/>
    </location>
</feature>
<gene>
    <name evidence="2" type="ORF">HHL25_13710</name>
</gene>
<dbReference type="AlphaFoldDB" id="A0A7Y0AXA7"/>
<comment type="caution">
    <text evidence="2">The sequence shown here is derived from an EMBL/GenBank/DDBJ whole genome shotgun (WGS) entry which is preliminary data.</text>
</comment>
<organism evidence="2 3">
    <name type="scientific">Rhizobium terricola</name>
    <dbReference type="NCBI Taxonomy" id="2728849"/>
    <lineage>
        <taxon>Bacteria</taxon>
        <taxon>Pseudomonadati</taxon>
        <taxon>Pseudomonadota</taxon>
        <taxon>Alphaproteobacteria</taxon>
        <taxon>Hyphomicrobiales</taxon>
        <taxon>Rhizobiaceae</taxon>
        <taxon>Rhizobium/Agrobacterium group</taxon>
        <taxon>Rhizobium</taxon>
    </lineage>
</organism>
<sequence>MTDRFSHSQPSLSGPASAGFSVTPSDTTDLEEATRALYVGTGGDLSVVMLSGVTLLLNGVPDGSLLPLRVTRVRATGTTASEIVALA</sequence>
<name>A0A7Y0AXA7_9HYPH</name>
<feature type="compositionally biased region" description="Polar residues" evidence="1">
    <location>
        <begin position="7"/>
        <end position="26"/>
    </location>
</feature>
<dbReference type="Proteomes" id="UP000541470">
    <property type="component" value="Unassembled WGS sequence"/>
</dbReference>
<accession>A0A7Y0AXA7</accession>